<comment type="caution">
    <text evidence="2">The sequence shown here is derived from an EMBL/GenBank/DDBJ whole genome shotgun (WGS) entry which is preliminary data.</text>
</comment>
<accession>A0ABR4G8N4</accession>
<evidence type="ECO:0008006" key="4">
    <source>
        <dbReference type="Google" id="ProtNLM"/>
    </source>
</evidence>
<dbReference type="Proteomes" id="UP001610563">
    <property type="component" value="Unassembled WGS sequence"/>
</dbReference>
<keyword evidence="3" id="KW-1185">Reference proteome</keyword>
<organism evidence="2 3">
    <name type="scientific">Aspergillus keveii</name>
    <dbReference type="NCBI Taxonomy" id="714993"/>
    <lineage>
        <taxon>Eukaryota</taxon>
        <taxon>Fungi</taxon>
        <taxon>Dikarya</taxon>
        <taxon>Ascomycota</taxon>
        <taxon>Pezizomycotina</taxon>
        <taxon>Eurotiomycetes</taxon>
        <taxon>Eurotiomycetidae</taxon>
        <taxon>Eurotiales</taxon>
        <taxon>Aspergillaceae</taxon>
        <taxon>Aspergillus</taxon>
        <taxon>Aspergillus subgen. Nidulantes</taxon>
    </lineage>
</organism>
<evidence type="ECO:0000256" key="1">
    <source>
        <dbReference type="SAM" id="MobiDB-lite"/>
    </source>
</evidence>
<reference evidence="2 3" key="1">
    <citation type="submission" date="2024-07" db="EMBL/GenBank/DDBJ databases">
        <title>Section-level genome sequencing and comparative genomics of Aspergillus sections Usti and Cavernicolus.</title>
        <authorList>
            <consortium name="Lawrence Berkeley National Laboratory"/>
            <person name="Nybo J.L."/>
            <person name="Vesth T.C."/>
            <person name="Theobald S."/>
            <person name="Frisvad J.C."/>
            <person name="Larsen T.O."/>
            <person name="Kjaerboelling I."/>
            <person name="Rothschild-Mancinelli K."/>
            <person name="Lyhne E.K."/>
            <person name="Kogle M.E."/>
            <person name="Barry K."/>
            <person name="Clum A."/>
            <person name="Na H."/>
            <person name="Ledsgaard L."/>
            <person name="Lin J."/>
            <person name="Lipzen A."/>
            <person name="Kuo A."/>
            <person name="Riley R."/>
            <person name="Mondo S."/>
            <person name="Labutti K."/>
            <person name="Haridas S."/>
            <person name="Pangalinan J."/>
            <person name="Salamov A.A."/>
            <person name="Simmons B.A."/>
            <person name="Magnuson J.K."/>
            <person name="Chen J."/>
            <person name="Drula E."/>
            <person name="Henrissat B."/>
            <person name="Wiebenga A."/>
            <person name="Lubbers R.J."/>
            <person name="Gomes A.C."/>
            <person name="Makela M.R."/>
            <person name="Stajich J."/>
            <person name="Grigoriev I.V."/>
            <person name="Mortensen U.H."/>
            <person name="De Vries R.P."/>
            <person name="Baker S.E."/>
            <person name="Andersen M.R."/>
        </authorList>
    </citation>
    <scope>NUCLEOTIDE SEQUENCE [LARGE SCALE GENOMIC DNA]</scope>
    <source>
        <strain evidence="2 3">CBS 209.92</strain>
    </source>
</reference>
<name>A0ABR4G8N4_9EURO</name>
<evidence type="ECO:0000313" key="3">
    <source>
        <dbReference type="Proteomes" id="UP001610563"/>
    </source>
</evidence>
<evidence type="ECO:0000313" key="2">
    <source>
        <dbReference type="EMBL" id="KAL2795351.1"/>
    </source>
</evidence>
<dbReference type="EMBL" id="JBFTWV010000035">
    <property type="protein sequence ID" value="KAL2795351.1"/>
    <property type="molecule type" value="Genomic_DNA"/>
</dbReference>
<proteinExistence type="predicted"/>
<sequence>MPMVWNDQADAKLLLAIINMTTTKLNHPAIAEYMGPDCTASAVQHRIQRIKEKAKNNPVLGNSTTEGGTPEKKRGRPRKSAAGTDENAPPADDAEGSAKKPKRTPEGSRKTKAVDQDVKMEDASDGLDDPFA</sequence>
<feature type="compositionally biased region" description="Acidic residues" evidence="1">
    <location>
        <begin position="123"/>
        <end position="132"/>
    </location>
</feature>
<gene>
    <name evidence="2" type="ORF">BJX66DRAFT_336916</name>
</gene>
<feature type="region of interest" description="Disordered" evidence="1">
    <location>
        <begin position="41"/>
        <end position="132"/>
    </location>
</feature>
<protein>
    <recommendedName>
        <fullName evidence="4">AT hook motif protein</fullName>
    </recommendedName>
</protein>
<feature type="compositionally biased region" description="Basic and acidic residues" evidence="1">
    <location>
        <begin position="103"/>
        <end position="122"/>
    </location>
</feature>